<comment type="function">
    <text evidence="11">DNA-dependent RNA polymerase catalyzes the transcription of DNA into RNA using the four ribonucleoside triphosphates as substrates.</text>
</comment>
<dbReference type="AlphaFoldDB" id="A0A1F5RGR7"/>
<dbReference type="NCBIfam" id="NF003519">
    <property type="entry name" value="PRK05182.2-5"/>
    <property type="match status" value="1"/>
</dbReference>
<dbReference type="Gene3D" id="3.30.1360.10">
    <property type="entry name" value="RNA polymerase, RBP11-like subunit"/>
    <property type="match status" value="1"/>
</dbReference>
<dbReference type="InterPro" id="IPR011262">
    <property type="entry name" value="DNA-dir_RNA_pol_insert"/>
</dbReference>
<comment type="subunit">
    <text evidence="11">Homodimer. The RNAP catalytic core consists of 2 alpha, 1 beta, 1 beta' and 1 omega subunit. When a sigma factor is associated with the core the holoenzyme is formed, which can initiate transcription.</text>
</comment>
<dbReference type="InterPro" id="IPR036643">
    <property type="entry name" value="RNApol_insert_sf"/>
</dbReference>
<evidence type="ECO:0000256" key="3">
    <source>
        <dbReference type="ARBA" id="ARBA00015972"/>
    </source>
</evidence>
<keyword evidence="5 11" id="KW-0808">Transferase</keyword>
<name>A0A1F5RGR7_9BACT</name>
<evidence type="ECO:0000256" key="1">
    <source>
        <dbReference type="ARBA" id="ARBA00007123"/>
    </source>
</evidence>
<dbReference type="Pfam" id="PF03118">
    <property type="entry name" value="RNA_pol_A_CTD"/>
    <property type="match status" value="1"/>
</dbReference>
<keyword evidence="6 11" id="KW-0548">Nucleotidyltransferase</keyword>
<protein>
    <recommendedName>
        <fullName evidence="3 11">DNA-directed RNA polymerase subunit alpha</fullName>
        <shortName evidence="11">RNAP subunit alpha</shortName>
        <ecNumber evidence="2 11">2.7.7.6</ecNumber>
    </recommendedName>
    <alternativeName>
        <fullName evidence="9 11">RNA polymerase subunit alpha</fullName>
    </alternativeName>
    <alternativeName>
        <fullName evidence="8 11">Transcriptase subunit alpha</fullName>
    </alternativeName>
</protein>
<dbReference type="NCBIfam" id="NF003513">
    <property type="entry name" value="PRK05182.1-2"/>
    <property type="match status" value="1"/>
</dbReference>
<dbReference type="FunFam" id="2.170.120.12:FF:000001">
    <property type="entry name" value="DNA-directed RNA polymerase subunit alpha"/>
    <property type="match status" value="1"/>
</dbReference>
<dbReference type="SUPFAM" id="SSF47789">
    <property type="entry name" value="C-terminal domain of RNA polymerase alpha subunit"/>
    <property type="match status" value="1"/>
</dbReference>
<dbReference type="EMBL" id="MFFM01000016">
    <property type="protein sequence ID" value="OGF13524.1"/>
    <property type="molecule type" value="Genomic_DNA"/>
</dbReference>
<dbReference type="HAMAP" id="MF_00059">
    <property type="entry name" value="RNApol_bact_RpoA"/>
    <property type="match status" value="1"/>
</dbReference>
<comment type="domain">
    <text evidence="11">The N-terminal domain is essential for RNAP assembly and basal transcription, whereas the C-terminal domain is involved in interaction with transcriptional regulators and with upstream promoter elements.</text>
</comment>
<evidence type="ECO:0000313" key="13">
    <source>
        <dbReference type="EMBL" id="OGF13524.1"/>
    </source>
</evidence>
<evidence type="ECO:0000259" key="12">
    <source>
        <dbReference type="SMART" id="SM00662"/>
    </source>
</evidence>
<organism evidence="13 14">
    <name type="scientific">Candidatus Edwardsbacteria bacterium GWF2_54_11</name>
    <dbReference type="NCBI Taxonomy" id="1817851"/>
    <lineage>
        <taxon>Bacteria</taxon>
        <taxon>Candidatus Edwardsiibacteriota</taxon>
    </lineage>
</organism>
<evidence type="ECO:0000256" key="4">
    <source>
        <dbReference type="ARBA" id="ARBA00022478"/>
    </source>
</evidence>
<feature type="domain" description="DNA-directed RNA polymerase RpoA/D/Rpb3-type" evidence="12">
    <location>
        <begin position="23"/>
        <end position="230"/>
    </location>
</feature>
<evidence type="ECO:0000256" key="5">
    <source>
        <dbReference type="ARBA" id="ARBA00022679"/>
    </source>
</evidence>
<dbReference type="Pfam" id="PF01000">
    <property type="entry name" value="RNA_pol_A_bac"/>
    <property type="match status" value="1"/>
</dbReference>
<comment type="caution">
    <text evidence="13">The sequence shown here is derived from an EMBL/GenBank/DDBJ whole genome shotgun (WGS) entry which is preliminary data.</text>
</comment>
<dbReference type="GO" id="GO:0046983">
    <property type="term" value="F:protein dimerization activity"/>
    <property type="evidence" value="ECO:0007669"/>
    <property type="project" value="InterPro"/>
</dbReference>
<feature type="region of interest" description="Alpha C-terminal domain (alpha-CTD)" evidence="11">
    <location>
        <begin position="249"/>
        <end position="329"/>
    </location>
</feature>
<comment type="similarity">
    <text evidence="1 11">Belongs to the RNA polymerase alpha chain family.</text>
</comment>
<dbReference type="InterPro" id="IPR011773">
    <property type="entry name" value="DNA-dir_RpoA"/>
</dbReference>
<comment type="catalytic activity">
    <reaction evidence="10 11">
        <text>RNA(n) + a ribonucleoside 5'-triphosphate = RNA(n+1) + diphosphate</text>
        <dbReference type="Rhea" id="RHEA:21248"/>
        <dbReference type="Rhea" id="RHEA-COMP:14527"/>
        <dbReference type="Rhea" id="RHEA-COMP:17342"/>
        <dbReference type="ChEBI" id="CHEBI:33019"/>
        <dbReference type="ChEBI" id="CHEBI:61557"/>
        <dbReference type="ChEBI" id="CHEBI:140395"/>
        <dbReference type="EC" id="2.7.7.6"/>
    </reaction>
</comment>
<feature type="region of interest" description="Alpha N-terminal domain (alpha-NTD)" evidence="11">
    <location>
        <begin position="1"/>
        <end position="233"/>
    </location>
</feature>
<evidence type="ECO:0000256" key="6">
    <source>
        <dbReference type="ARBA" id="ARBA00022695"/>
    </source>
</evidence>
<proteinExistence type="inferred from homology"/>
<evidence type="ECO:0000313" key="14">
    <source>
        <dbReference type="Proteomes" id="UP000177230"/>
    </source>
</evidence>
<keyword evidence="4 11" id="KW-0240">DNA-directed RNA polymerase</keyword>
<dbReference type="GO" id="GO:0003899">
    <property type="term" value="F:DNA-directed RNA polymerase activity"/>
    <property type="evidence" value="ECO:0007669"/>
    <property type="project" value="UniProtKB-UniRule"/>
</dbReference>
<keyword evidence="7 11" id="KW-0804">Transcription</keyword>
<evidence type="ECO:0000256" key="8">
    <source>
        <dbReference type="ARBA" id="ARBA00032524"/>
    </source>
</evidence>
<dbReference type="CDD" id="cd06928">
    <property type="entry name" value="RNAP_alpha_NTD"/>
    <property type="match status" value="1"/>
</dbReference>
<dbReference type="NCBIfam" id="TIGR02027">
    <property type="entry name" value="rpoA"/>
    <property type="match status" value="1"/>
</dbReference>
<dbReference type="GO" id="GO:0000428">
    <property type="term" value="C:DNA-directed RNA polymerase complex"/>
    <property type="evidence" value="ECO:0007669"/>
    <property type="project" value="UniProtKB-KW"/>
</dbReference>
<dbReference type="EC" id="2.7.7.6" evidence="2 11"/>
<dbReference type="Gene3D" id="1.10.150.20">
    <property type="entry name" value="5' to 3' exonuclease, C-terminal subdomain"/>
    <property type="match status" value="1"/>
</dbReference>
<dbReference type="GO" id="GO:0003677">
    <property type="term" value="F:DNA binding"/>
    <property type="evidence" value="ECO:0007669"/>
    <property type="project" value="UniProtKB-UniRule"/>
</dbReference>
<dbReference type="Proteomes" id="UP000177230">
    <property type="component" value="Unassembled WGS sequence"/>
</dbReference>
<dbReference type="GO" id="GO:0005737">
    <property type="term" value="C:cytoplasm"/>
    <property type="evidence" value="ECO:0007669"/>
    <property type="project" value="UniProtKB-ARBA"/>
</dbReference>
<evidence type="ECO:0000256" key="9">
    <source>
        <dbReference type="ARBA" id="ARBA00033070"/>
    </source>
</evidence>
<accession>A0A1F5RGR7</accession>
<dbReference type="SMART" id="SM00662">
    <property type="entry name" value="RPOLD"/>
    <property type="match status" value="1"/>
</dbReference>
<dbReference type="Pfam" id="PF01193">
    <property type="entry name" value="RNA_pol_L"/>
    <property type="match status" value="1"/>
</dbReference>
<dbReference type="InterPro" id="IPR036603">
    <property type="entry name" value="RBP11-like"/>
</dbReference>
<sequence>MRWKSLQMPKGIIIDEANNTDIFGRFTAEPLERGYGLTLGNALRRVLLSSITGSAVVAVKIEGVLHEFSTIPGIMEDVTEIVLNLKQLRIRLHSEHPKTVYLKAQTKGRITAAQIEGDPDVEILNPDLHLATLSEDGSLKMELTVDHGRGYVPAEVFRKSYNTIGLIPLDAAFSPVSKVNFHVENCRVGERTDYDRLILEVHTDGSIKPDMAVSYAAKLLQDHIGLFQSFGDKPDELREDAVDNDMLKMRDMLNKPVEELELSVRSANCLRANNINTLGDLVQKTESEMLKYRNFGRKSLAELSVILKAMSLSFGMKVDQFLETKKKSK</sequence>
<dbReference type="SUPFAM" id="SSF55257">
    <property type="entry name" value="RBP11-like subunits of RNA polymerase"/>
    <property type="match status" value="1"/>
</dbReference>
<dbReference type="InterPro" id="IPR011260">
    <property type="entry name" value="RNAP_asu_C"/>
</dbReference>
<reference evidence="13 14" key="1">
    <citation type="journal article" date="2016" name="Nat. Commun.">
        <title>Thousands of microbial genomes shed light on interconnected biogeochemical processes in an aquifer system.</title>
        <authorList>
            <person name="Anantharaman K."/>
            <person name="Brown C.T."/>
            <person name="Hug L.A."/>
            <person name="Sharon I."/>
            <person name="Castelle C.J."/>
            <person name="Probst A.J."/>
            <person name="Thomas B.C."/>
            <person name="Singh A."/>
            <person name="Wilkins M.J."/>
            <person name="Karaoz U."/>
            <person name="Brodie E.L."/>
            <person name="Williams K.H."/>
            <person name="Hubbard S.S."/>
            <person name="Banfield J.F."/>
        </authorList>
    </citation>
    <scope>NUCLEOTIDE SEQUENCE [LARGE SCALE GENOMIC DNA]</scope>
</reference>
<dbReference type="InterPro" id="IPR011263">
    <property type="entry name" value="DNA-dir_RNA_pol_RpoA/D/Rpb3"/>
</dbReference>
<gene>
    <name evidence="11" type="primary">rpoA</name>
    <name evidence="13" type="ORF">A2024_11410</name>
</gene>
<evidence type="ECO:0000256" key="2">
    <source>
        <dbReference type="ARBA" id="ARBA00012418"/>
    </source>
</evidence>
<dbReference type="Gene3D" id="2.170.120.12">
    <property type="entry name" value="DNA-directed RNA polymerase, insert domain"/>
    <property type="match status" value="1"/>
</dbReference>
<dbReference type="GO" id="GO:0006351">
    <property type="term" value="P:DNA-templated transcription"/>
    <property type="evidence" value="ECO:0007669"/>
    <property type="project" value="UniProtKB-UniRule"/>
</dbReference>
<evidence type="ECO:0000256" key="11">
    <source>
        <dbReference type="HAMAP-Rule" id="MF_00059"/>
    </source>
</evidence>
<evidence type="ECO:0000256" key="7">
    <source>
        <dbReference type="ARBA" id="ARBA00023163"/>
    </source>
</evidence>
<evidence type="ECO:0000256" key="10">
    <source>
        <dbReference type="ARBA" id="ARBA00048552"/>
    </source>
</evidence>
<dbReference type="SUPFAM" id="SSF56553">
    <property type="entry name" value="Insert subdomain of RNA polymerase alpha subunit"/>
    <property type="match status" value="1"/>
</dbReference>